<dbReference type="Proteomes" id="UP001652626">
    <property type="component" value="Chromosome 12"/>
</dbReference>
<evidence type="ECO:0000256" key="3">
    <source>
        <dbReference type="ARBA" id="ARBA00022692"/>
    </source>
</evidence>
<evidence type="ECO:0000256" key="6">
    <source>
        <dbReference type="ARBA" id="ARBA00023136"/>
    </source>
</evidence>
<dbReference type="RefSeq" id="XP_026485619.2">
    <property type="nucleotide sequence ID" value="XM_026629834.2"/>
</dbReference>
<dbReference type="GO" id="GO:0036376">
    <property type="term" value="P:sodium ion export across plasma membrane"/>
    <property type="evidence" value="ECO:0007669"/>
    <property type="project" value="TreeGrafter"/>
</dbReference>
<gene>
    <name evidence="8" type="primary">LOC113393120</name>
</gene>
<keyword evidence="5" id="KW-1133">Transmembrane helix</keyword>
<evidence type="ECO:0000256" key="1">
    <source>
        <dbReference type="ARBA" id="ARBA00004606"/>
    </source>
</evidence>
<comment type="similarity">
    <text evidence="2">Belongs to the X(+)/potassium ATPases subunit beta family.</text>
</comment>
<evidence type="ECO:0000256" key="4">
    <source>
        <dbReference type="ARBA" id="ARBA00022968"/>
    </source>
</evidence>
<dbReference type="GeneID" id="113393120"/>
<dbReference type="GO" id="GO:1990573">
    <property type="term" value="P:potassium ion import across plasma membrane"/>
    <property type="evidence" value="ECO:0007669"/>
    <property type="project" value="TreeGrafter"/>
</dbReference>
<reference evidence="8" key="1">
    <citation type="submission" date="2025-08" db="UniProtKB">
        <authorList>
            <consortium name="RefSeq"/>
        </authorList>
    </citation>
    <scope>IDENTIFICATION</scope>
    <source>
        <tissue evidence="8">Whole body</tissue>
    </source>
</reference>
<organism evidence="7 8">
    <name type="scientific">Vanessa tameamea</name>
    <name type="common">Kamehameha butterfly</name>
    <dbReference type="NCBI Taxonomy" id="334116"/>
    <lineage>
        <taxon>Eukaryota</taxon>
        <taxon>Metazoa</taxon>
        <taxon>Ecdysozoa</taxon>
        <taxon>Arthropoda</taxon>
        <taxon>Hexapoda</taxon>
        <taxon>Insecta</taxon>
        <taxon>Pterygota</taxon>
        <taxon>Neoptera</taxon>
        <taxon>Endopterygota</taxon>
        <taxon>Lepidoptera</taxon>
        <taxon>Glossata</taxon>
        <taxon>Ditrysia</taxon>
        <taxon>Papilionoidea</taxon>
        <taxon>Nymphalidae</taxon>
        <taxon>Nymphalinae</taxon>
        <taxon>Vanessa</taxon>
    </lineage>
</organism>
<dbReference type="AlphaFoldDB" id="A0A8B8HL94"/>
<dbReference type="GO" id="GO:0030007">
    <property type="term" value="P:intracellular potassium ion homeostasis"/>
    <property type="evidence" value="ECO:0007669"/>
    <property type="project" value="TreeGrafter"/>
</dbReference>
<keyword evidence="6" id="KW-0472">Membrane</keyword>
<evidence type="ECO:0000256" key="2">
    <source>
        <dbReference type="ARBA" id="ARBA00005876"/>
    </source>
</evidence>
<dbReference type="PANTHER" id="PTHR11523">
    <property type="entry name" value="SODIUM/POTASSIUM-DEPENDENT ATPASE BETA SUBUNIT"/>
    <property type="match status" value="1"/>
</dbReference>
<name>A0A8B8HL94_VANTA</name>
<keyword evidence="4" id="KW-0735">Signal-anchor</keyword>
<dbReference type="OrthoDB" id="5912413at2759"/>
<comment type="subcellular location">
    <subcellularLocation>
        <location evidence="1">Membrane</location>
        <topology evidence="1">Single-pass type II membrane protein</topology>
    </subcellularLocation>
</comment>
<keyword evidence="7" id="KW-1185">Reference proteome</keyword>
<dbReference type="PANTHER" id="PTHR11523:SF28">
    <property type="entry name" value="NA_K-ATPASE BETA SUBUNIT ISOFORM 4-RELATED"/>
    <property type="match status" value="1"/>
</dbReference>
<sequence length="232" mass="26482">MYLIFLSTYTLIFLFGSLSLIKFLDDFQTIDKVELLTYSTQGIGLSATPTSLNSLPVIWYRNDPEDYAKYVDAVADVLNKRKKREIKNITDLGACGSSPYGYGHSPCIILRINKQLKWSVKPMNADIAKKLNAPKKVQEWMKMEQKLWLHCDGIHSYDKEHLGKLTYYPDPPGFDPNMFPLTKSTDSPLIAVQISDFTLGISLALECKLWHHEGVSTIEFMLYVTPKKIDHL</sequence>
<dbReference type="Pfam" id="PF00287">
    <property type="entry name" value="Na_K-ATPase"/>
    <property type="match status" value="1"/>
</dbReference>
<dbReference type="InterPro" id="IPR000402">
    <property type="entry name" value="Na/K_ATPase_sub_beta"/>
</dbReference>
<evidence type="ECO:0000256" key="5">
    <source>
        <dbReference type="ARBA" id="ARBA00022989"/>
    </source>
</evidence>
<evidence type="ECO:0000313" key="7">
    <source>
        <dbReference type="Proteomes" id="UP001652626"/>
    </source>
</evidence>
<dbReference type="Gene3D" id="2.60.40.1660">
    <property type="entry name" value="Na, k-atpase alpha subunit"/>
    <property type="match status" value="1"/>
</dbReference>
<dbReference type="OMA" id="GTICERT"/>
<accession>A0A8B8HL94</accession>
<dbReference type="GO" id="GO:0006883">
    <property type="term" value="P:intracellular sodium ion homeostasis"/>
    <property type="evidence" value="ECO:0007669"/>
    <property type="project" value="TreeGrafter"/>
</dbReference>
<dbReference type="GO" id="GO:0005890">
    <property type="term" value="C:sodium:potassium-exchanging ATPase complex"/>
    <property type="evidence" value="ECO:0007669"/>
    <property type="project" value="InterPro"/>
</dbReference>
<dbReference type="GO" id="GO:0001671">
    <property type="term" value="F:ATPase activator activity"/>
    <property type="evidence" value="ECO:0007669"/>
    <property type="project" value="TreeGrafter"/>
</dbReference>
<keyword evidence="3" id="KW-0812">Transmembrane</keyword>
<protein>
    <submittedName>
        <fullName evidence="8">Probable sodium/potassium-transporting ATPase subunit beta-3</fullName>
    </submittedName>
</protein>
<proteinExistence type="inferred from homology"/>
<evidence type="ECO:0000313" key="8">
    <source>
        <dbReference type="RefSeq" id="XP_026485619.2"/>
    </source>
</evidence>
<dbReference type="InterPro" id="IPR038702">
    <property type="entry name" value="Na/K_ATPase_sub_beta_sf"/>
</dbReference>